<organism evidence="2 3">
    <name type="scientific">Xyrichtys novacula</name>
    <name type="common">Pearly razorfish</name>
    <name type="synonym">Hemipteronotus novacula</name>
    <dbReference type="NCBI Taxonomy" id="13765"/>
    <lineage>
        <taxon>Eukaryota</taxon>
        <taxon>Metazoa</taxon>
        <taxon>Chordata</taxon>
        <taxon>Craniata</taxon>
        <taxon>Vertebrata</taxon>
        <taxon>Euteleostomi</taxon>
        <taxon>Actinopterygii</taxon>
        <taxon>Neopterygii</taxon>
        <taxon>Teleostei</taxon>
        <taxon>Neoteleostei</taxon>
        <taxon>Acanthomorphata</taxon>
        <taxon>Eupercaria</taxon>
        <taxon>Labriformes</taxon>
        <taxon>Labridae</taxon>
        <taxon>Xyrichtys</taxon>
    </lineage>
</organism>
<dbReference type="EMBL" id="OY660886">
    <property type="protein sequence ID" value="CAJ1086253.1"/>
    <property type="molecule type" value="Genomic_DNA"/>
</dbReference>
<evidence type="ECO:0000256" key="1">
    <source>
        <dbReference type="SAM" id="MobiDB-lite"/>
    </source>
</evidence>
<evidence type="ECO:0000313" key="2">
    <source>
        <dbReference type="EMBL" id="CAJ1086253.1"/>
    </source>
</evidence>
<keyword evidence="3" id="KW-1185">Reference proteome</keyword>
<reference evidence="2" key="1">
    <citation type="submission" date="2023-08" db="EMBL/GenBank/DDBJ databases">
        <authorList>
            <person name="Alioto T."/>
            <person name="Alioto T."/>
            <person name="Gomez Garrido J."/>
        </authorList>
    </citation>
    <scope>NUCLEOTIDE SEQUENCE</scope>
</reference>
<dbReference type="AlphaFoldDB" id="A0AAV1HJZ0"/>
<accession>A0AAV1HJZ0</accession>
<name>A0AAV1HJZ0_XYRNO</name>
<gene>
    <name evidence="2" type="ORF">XNOV1_A002489</name>
</gene>
<evidence type="ECO:0000313" key="3">
    <source>
        <dbReference type="Proteomes" id="UP001178508"/>
    </source>
</evidence>
<proteinExistence type="predicted"/>
<feature type="region of interest" description="Disordered" evidence="1">
    <location>
        <begin position="55"/>
        <end position="87"/>
    </location>
</feature>
<dbReference type="Proteomes" id="UP001178508">
    <property type="component" value="Chromosome 23"/>
</dbReference>
<protein>
    <submittedName>
        <fullName evidence="2">Mucin-2-like</fullName>
    </submittedName>
</protein>
<sequence>MEILFIPSTPSNELPLNEVVAETLSAAVNDPSNSFSVDFNPLTVVPIEGPKPSVTTTTASATNAPAATTTASATNTPAATTTASATNIPAATTAASATNGPAATTAASATNAPAATTAASATNAPAATTTASASGVSPKISVITAFSMVLLSWLLSNQQ</sequence>